<dbReference type="STRING" id="157838.AN964_01355"/>
<organism evidence="4 5">
    <name type="scientific">Heyndrickxia shackletonii</name>
    <dbReference type="NCBI Taxonomy" id="157838"/>
    <lineage>
        <taxon>Bacteria</taxon>
        <taxon>Bacillati</taxon>
        <taxon>Bacillota</taxon>
        <taxon>Bacilli</taxon>
        <taxon>Bacillales</taxon>
        <taxon>Bacillaceae</taxon>
        <taxon>Heyndrickxia</taxon>
    </lineage>
</organism>
<feature type="binding site" evidence="3">
    <location>
        <position position="136"/>
    </location>
    <ligand>
        <name>a divalent metal cation</name>
        <dbReference type="ChEBI" id="CHEBI:60240"/>
    </ligand>
</feature>
<dbReference type="InterPro" id="IPR007837">
    <property type="entry name" value="DinB"/>
</dbReference>
<keyword evidence="5" id="KW-1185">Reference proteome</keyword>
<accession>A0A0Q3TDY8</accession>
<sequence length="173" mass="20002">MDQQFTKIYDYHVWANKRVFAKLKEVPEQLLQKEIQSVFPTILDAVGHTYRVDVVWLNVMMGKSFDEIVALMGGVTEKIKTMNLADFENAYQSLANQYEEFFSSLGYKDQPVVTEHPQFGKLESTVSELVQHVSNHGTYHRGNITAMLRQLGYSGASTDYIFYLFEKQKEEAR</sequence>
<dbReference type="GO" id="GO:0046872">
    <property type="term" value="F:metal ion binding"/>
    <property type="evidence" value="ECO:0007669"/>
    <property type="project" value="UniProtKB-KW"/>
</dbReference>
<evidence type="ECO:0000256" key="1">
    <source>
        <dbReference type="ARBA" id="ARBA00008635"/>
    </source>
</evidence>
<dbReference type="PANTHER" id="PTHR37302">
    <property type="entry name" value="SLR1116 PROTEIN"/>
    <property type="match status" value="1"/>
</dbReference>
<dbReference type="AlphaFoldDB" id="A0A0Q3TDY8"/>
<dbReference type="Proteomes" id="UP000051888">
    <property type="component" value="Unassembled WGS sequence"/>
</dbReference>
<dbReference type="SUPFAM" id="SSF109854">
    <property type="entry name" value="DinB/YfiT-like putative metalloenzymes"/>
    <property type="match status" value="1"/>
</dbReference>
<protein>
    <recommendedName>
        <fullName evidence="6">Damage-inducible protein DinB</fullName>
    </recommendedName>
</protein>
<name>A0A0Q3TDY8_9BACI</name>
<gene>
    <name evidence="4" type="ORF">AN964_01355</name>
</gene>
<evidence type="ECO:0000313" key="5">
    <source>
        <dbReference type="Proteomes" id="UP000051888"/>
    </source>
</evidence>
<dbReference type="Pfam" id="PF05163">
    <property type="entry name" value="DinB"/>
    <property type="match status" value="1"/>
</dbReference>
<evidence type="ECO:0000256" key="2">
    <source>
        <dbReference type="ARBA" id="ARBA00022723"/>
    </source>
</evidence>
<keyword evidence="2 3" id="KW-0479">Metal-binding</keyword>
<proteinExistence type="inferred from homology"/>
<evidence type="ECO:0000313" key="4">
    <source>
        <dbReference type="EMBL" id="KQL52320.1"/>
    </source>
</evidence>
<dbReference type="RefSeq" id="WP_055738001.1">
    <property type="nucleotide sequence ID" value="NZ_JAAIWL010000039.1"/>
</dbReference>
<dbReference type="InterPro" id="IPR034660">
    <property type="entry name" value="DinB/YfiT-like"/>
</dbReference>
<feature type="binding site" evidence="3">
    <location>
        <position position="48"/>
    </location>
    <ligand>
        <name>a divalent metal cation</name>
        <dbReference type="ChEBI" id="CHEBI:60240"/>
    </ligand>
</feature>
<feature type="binding site" evidence="3">
    <location>
        <position position="140"/>
    </location>
    <ligand>
        <name>a divalent metal cation</name>
        <dbReference type="ChEBI" id="CHEBI:60240"/>
    </ligand>
</feature>
<dbReference type="EMBL" id="LJJC01000004">
    <property type="protein sequence ID" value="KQL52320.1"/>
    <property type="molecule type" value="Genomic_DNA"/>
</dbReference>
<dbReference type="Gene3D" id="1.20.120.450">
    <property type="entry name" value="dinb family like domain"/>
    <property type="match status" value="1"/>
</dbReference>
<dbReference type="OrthoDB" id="9811413at2"/>
<comment type="caution">
    <text evidence="4">The sequence shown here is derived from an EMBL/GenBank/DDBJ whole genome shotgun (WGS) entry which is preliminary data.</text>
</comment>
<evidence type="ECO:0008006" key="6">
    <source>
        <dbReference type="Google" id="ProtNLM"/>
    </source>
</evidence>
<comment type="similarity">
    <text evidence="1">Belongs to the DinB family.</text>
</comment>
<evidence type="ECO:0000256" key="3">
    <source>
        <dbReference type="PIRSR" id="PIRSR607837-1"/>
    </source>
</evidence>
<reference evidence="4 5" key="1">
    <citation type="submission" date="2015-09" db="EMBL/GenBank/DDBJ databases">
        <title>Genome sequencing project for genomic taxonomy and phylogenomics of Bacillus-like bacteria.</title>
        <authorList>
            <person name="Liu B."/>
            <person name="Wang J."/>
            <person name="Zhu Y."/>
            <person name="Liu G."/>
            <person name="Chen Q."/>
            <person name="Chen Z."/>
            <person name="Lan J."/>
            <person name="Che J."/>
            <person name="Ge C."/>
            <person name="Shi H."/>
            <person name="Pan Z."/>
            <person name="Liu X."/>
        </authorList>
    </citation>
    <scope>NUCLEOTIDE SEQUENCE [LARGE SCALE GENOMIC DNA]</scope>
    <source>
        <strain evidence="4 5">LMG 18435</strain>
    </source>
</reference>
<dbReference type="PATRIC" id="fig|157838.3.peg.293"/>
<dbReference type="PANTHER" id="PTHR37302:SF1">
    <property type="entry name" value="PROTEIN DINB"/>
    <property type="match status" value="1"/>
</dbReference>